<dbReference type="SUPFAM" id="SSF52091">
    <property type="entry name" value="SpoIIaa-like"/>
    <property type="match status" value="1"/>
</dbReference>
<keyword evidence="3" id="KW-1185">Reference proteome</keyword>
<dbReference type="EMBL" id="LANI01000030">
    <property type="protein sequence ID" value="KKJ75578.1"/>
    <property type="molecule type" value="Genomic_DNA"/>
</dbReference>
<reference evidence="2 3" key="1">
    <citation type="submission" date="2015-03" db="EMBL/GenBank/DDBJ databases">
        <title>Genome sequence of Kiloniella sp. P1-1, isolated from the gut microflora of Pacific white shrimp, Penaeus vannamei.</title>
        <authorList>
            <person name="Shao Z."/>
            <person name="Wang L."/>
            <person name="Li X."/>
        </authorList>
    </citation>
    <scope>NUCLEOTIDE SEQUENCE [LARGE SCALE GENOMIC DNA]</scope>
    <source>
        <strain evidence="2 3">P1-1</strain>
    </source>
</reference>
<evidence type="ECO:0000313" key="3">
    <source>
        <dbReference type="Proteomes" id="UP000034491"/>
    </source>
</evidence>
<sequence>MAGEFTFTDHPIFRDMIDEAVKTGARSIQLDLQEVEYIDSAGLGMFLVANERSGEEGWKFSISNPREKVQKMFTLAKLETIVPIITD</sequence>
<protein>
    <recommendedName>
        <fullName evidence="1">STAS domain-containing protein</fullName>
    </recommendedName>
</protein>
<dbReference type="AlphaFoldDB" id="A0A0M2R7S5"/>
<proteinExistence type="predicted"/>
<organism evidence="2 3">
    <name type="scientific">Kiloniella litopenaei</name>
    <dbReference type="NCBI Taxonomy" id="1549748"/>
    <lineage>
        <taxon>Bacteria</taxon>
        <taxon>Pseudomonadati</taxon>
        <taxon>Pseudomonadota</taxon>
        <taxon>Alphaproteobacteria</taxon>
        <taxon>Rhodospirillales</taxon>
        <taxon>Kiloniellaceae</taxon>
        <taxon>Kiloniella</taxon>
    </lineage>
</organism>
<comment type="caution">
    <text evidence="2">The sequence shown here is derived from an EMBL/GenBank/DDBJ whole genome shotgun (WGS) entry which is preliminary data.</text>
</comment>
<dbReference type="PROSITE" id="PS50801">
    <property type="entry name" value="STAS"/>
    <property type="match status" value="1"/>
</dbReference>
<dbReference type="Proteomes" id="UP000034491">
    <property type="component" value="Unassembled WGS sequence"/>
</dbReference>
<dbReference type="STRING" id="1549748.WH95_17605"/>
<dbReference type="CDD" id="cd07043">
    <property type="entry name" value="STAS_anti-anti-sigma_factors"/>
    <property type="match status" value="1"/>
</dbReference>
<dbReference type="Pfam" id="PF13466">
    <property type="entry name" value="STAS_2"/>
    <property type="match status" value="1"/>
</dbReference>
<accession>A0A0M2R7S5</accession>
<dbReference type="PANTHER" id="PTHR33495">
    <property type="entry name" value="ANTI-SIGMA FACTOR ANTAGONIST TM_1081-RELATED-RELATED"/>
    <property type="match status" value="1"/>
</dbReference>
<dbReference type="InterPro" id="IPR036513">
    <property type="entry name" value="STAS_dom_sf"/>
</dbReference>
<dbReference type="GO" id="GO:0043856">
    <property type="term" value="F:anti-sigma factor antagonist activity"/>
    <property type="evidence" value="ECO:0007669"/>
    <property type="project" value="TreeGrafter"/>
</dbReference>
<feature type="domain" description="STAS" evidence="1">
    <location>
        <begin position="1"/>
        <end position="87"/>
    </location>
</feature>
<name>A0A0M2R7S5_9PROT</name>
<dbReference type="InterPro" id="IPR002645">
    <property type="entry name" value="STAS_dom"/>
</dbReference>
<dbReference type="InterPro" id="IPR058548">
    <property type="entry name" value="MlaB-like_STAS"/>
</dbReference>
<gene>
    <name evidence="2" type="ORF">WH95_17605</name>
</gene>
<evidence type="ECO:0000259" key="1">
    <source>
        <dbReference type="PROSITE" id="PS50801"/>
    </source>
</evidence>
<dbReference type="Gene3D" id="3.30.750.24">
    <property type="entry name" value="STAS domain"/>
    <property type="match status" value="1"/>
</dbReference>
<evidence type="ECO:0000313" key="2">
    <source>
        <dbReference type="EMBL" id="KKJ75578.1"/>
    </source>
</evidence>